<dbReference type="SUPFAM" id="SSF74650">
    <property type="entry name" value="Galactose mutarotase-like"/>
    <property type="match status" value="1"/>
</dbReference>
<dbReference type="PANTHER" id="PTHR11122:SF13">
    <property type="entry name" value="GLUCOSE-6-PHOSPHATE 1-EPIMERASE"/>
    <property type="match status" value="1"/>
</dbReference>
<evidence type="ECO:0000313" key="10">
    <source>
        <dbReference type="Proteomes" id="UP000294830"/>
    </source>
</evidence>
<dbReference type="PANTHER" id="PTHR11122">
    <property type="entry name" value="APOSPORY-ASSOCIATED PROTEIN C-RELATED"/>
    <property type="match status" value="1"/>
</dbReference>
<dbReference type="EC" id="5.1.3.15" evidence="7"/>
<sequence>MSTNELNQRYAIEGHIEFNEENGFVAAKVANSLARATISLYGAQVQSYQPKGQKEVLWMSPQCVFEKGTPIRGGIPICFPWFGPNPEDGSKPAHGFARLSTWDVVKTAALPSGETEVVFELKNSSYTEGLWPFSFTASLSVVVGKKLEVTLCYTNTDNDQSFTVSDALHSYFNVSDIDNISIDGLSGCRYYNGFEKEPTHVQNEATLTITSTSEENRRYIGHSATCTITDAAWNRKIGVEKRGSEVTVVWNPGEVTTKTMGDIPNDGYHSFVCVEAVNAYSDSVVLQPGQSHSITTIIGIL</sequence>
<dbReference type="InterPro" id="IPR008183">
    <property type="entry name" value="Aldose_1/G6P_1-epimerase"/>
</dbReference>
<comment type="caution">
    <text evidence="9">The sequence shown here is derived from an EMBL/GenBank/DDBJ whole genome shotgun (WGS) entry which is preliminary data.</text>
</comment>
<dbReference type="EMBL" id="SLWB01000001">
    <property type="protein sequence ID" value="TCN73005.1"/>
    <property type="molecule type" value="Genomic_DNA"/>
</dbReference>
<dbReference type="OrthoDB" id="9790727at2"/>
<dbReference type="GO" id="GO:0005975">
    <property type="term" value="P:carbohydrate metabolic process"/>
    <property type="evidence" value="ECO:0007669"/>
    <property type="project" value="InterPro"/>
</dbReference>
<name>A0A4R2F109_9BACT</name>
<evidence type="ECO:0000256" key="7">
    <source>
        <dbReference type="PIRNR" id="PIRNR016020"/>
    </source>
</evidence>
<dbReference type="PIRSF" id="PIRSF016020">
    <property type="entry name" value="PHexose_mutarotase"/>
    <property type="match status" value="1"/>
</dbReference>
<evidence type="ECO:0000256" key="1">
    <source>
        <dbReference type="ARBA" id="ARBA00001096"/>
    </source>
</evidence>
<dbReference type="AlphaFoldDB" id="A0A4R2F109"/>
<dbReference type="InterPro" id="IPR014718">
    <property type="entry name" value="GH-type_carb-bd"/>
</dbReference>
<dbReference type="InterPro" id="IPR011013">
    <property type="entry name" value="Gal_mutarotase_sf_dom"/>
</dbReference>
<evidence type="ECO:0000256" key="6">
    <source>
        <dbReference type="ARBA" id="ARBA00023235"/>
    </source>
</evidence>
<gene>
    <name evidence="9" type="ORF">CLV25_101223</name>
</gene>
<dbReference type="InterPro" id="IPR025532">
    <property type="entry name" value="G6P_1-epimerase"/>
</dbReference>
<dbReference type="RefSeq" id="WP_131837790.1">
    <property type="nucleotide sequence ID" value="NZ_SLWB01000001.1"/>
</dbReference>
<evidence type="ECO:0000256" key="8">
    <source>
        <dbReference type="PIRSR" id="PIRSR016020-1"/>
    </source>
</evidence>
<comment type="cofactor">
    <cofactor evidence="2">
        <name>Ca(2+)</name>
        <dbReference type="ChEBI" id="CHEBI:29108"/>
    </cofactor>
</comment>
<comment type="similarity">
    <text evidence="3 7">Belongs to the glucose-6-phosphate 1-epimerase family.</text>
</comment>
<reference evidence="9 10" key="1">
    <citation type="submission" date="2019-03" db="EMBL/GenBank/DDBJ databases">
        <title>Genomic Encyclopedia of Archaeal and Bacterial Type Strains, Phase II (KMG-II): from individual species to whole genera.</title>
        <authorList>
            <person name="Goeker M."/>
        </authorList>
    </citation>
    <scope>NUCLEOTIDE SEQUENCE [LARGE SCALE GENOMIC DNA]</scope>
    <source>
        <strain evidence="9 10">RL-C</strain>
    </source>
</reference>
<dbReference type="GO" id="GO:0030246">
    <property type="term" value="F:carbohydrate binding"/>
    <property type="evidence" value="ECO:0007669"/>
    <property type="project" value="UniProtKB-UniRule"/>
</dbReference>
<accession>A0A4R2F109</accession>
<dbReference type="Proteomes" id="UP000294830">
    <property type="component" value="Unassembled WGS sequence"/>
</dbReference>
<keyword evidence="6 7" id="KW-0413">Isomerase</keyword>
<protein>
    <recommendedName>
        <fullName evidence="7">Putative glucose-6-phosphate 1-epimerase</fullName>
        <ecNumber evidence="7">5.1.3.15</ecNumber>
    </recommendedName>
</protein>
<dbReference type="GO" id="GO:0047938">
    <property type="term" value="F:glucose-6-phosphate 1-epimerase activity"/>
    <property type="evidence" value="ECO:0007669"/>
    <property type="project" value="UniProtKB-UniRule"/>
</dbReference>
<evidence type="ECO:0000313" key="9">
    <source>
        <dbReference type="EMBL" id="TCN73005.1"/>
    </source>
</evidence>
<keyword evidence="10" id="KW-1185">Reference proteome</keyword>
<evidence type="ECO:0000256" key="5">
    <source>
        <dbReference type="ARBA" id="ARBA00022837"/>
    </source>
</evidence>
<comment type="subunit">
    <text evidence="4">Monomer.</text>
</comment>
<proteinExistence type="inferred from homology"/>
<organism evidence="9 10">
    <name type="scientific">Acetobacteroides hydrogenigenes</name>
    <dbReference type="NCBI Taxonomy" id="979970"/>
    <lineage>
        <taxon>Bacteria</taxon>
        <taxon>Pseudomonadati</taxon>
        <taxon>Bacteroidota</taxon>
        <taxon>Bacteroidia</taxon>
        <taxon>Bacteroidales</taxon>
        <taxon>Rikenellaceae</taxon>
        <taxon>Acetobacteroides</taxon>
    </lineage>
</organism>
<evidence type="ECO:0000256" key="3">
    <source>
        <dbReference type="ARBA" id="ARBA00005866"/>
    </source>
</evidence>
<dbReference type="Pfam" id="PF01263">
    <property type="entry name" value="Aldose_epim"/>
    <property type="match status" value="1"/>
</dbReference>
<dbReference type="Gene3D" id="2.70.98.10">
    <property type="match status" value="1"/>
</dbReference>
<evidence type="ECO:0000256" key="4">
    <source>
        <dbReference type="ARBA" id="ARBA00011245"/>
    </source>
</evidence>
<feature type="active site" evidence="8">
    <location>
        <position position="275"/>
    </location>
</feature>
<keyword evidence="5" id="KW-0106">Calcium</keyword>
<feature type="active site" evidence="8">
    <location>
        <position position="169"/>
    </location>
</feature>
<dbReference type="CDD" id="cd09020">
    <property type="entry name" value="D-hex-6-P-epi_like"/>
    <property type="match status" value="1"/>
</dbReference>
<comment type="catalytic activity">
    <reaction evidence="1">
        <text>alpha-D-glucose 6-phosphate = beta-D-glucose 6-phosphate</text>
        <dbReference type="Rhea" id="RHEA:16249"/>
        <dbReference type="ChEBI" id="CHEBI:58225"/>
        <dbReference type="ChEBI" id="CHEBI:58247"/>
        <dbReference type="EC" id="5.1.3.15"/>
    </reaction>
</comment>
<evidence type="ECO:0000256" key="2">
    <source>
        <dbReference type="ARBA" id="ARBA00001913"/>
    </source>
</evidence>